<dbReference type="AlphaFoldDB" id="A0A4R0XQR6"/>
<accession>A0A4R0XQR6</accession>
<evidence type="ECO:0000313" key="8">
    <source>
        <dbReference type="EMBL" id="TCG10700.1"/>
    </source>
</evidence>
<dbReference type="InterPro" id="IPR012094">
    <property type="entry name" value="tRNA_Ile_lys_synt"/>
</dbReference>
<evidence type="ECO:0000256" key="4">
    <source>
        <dbReference type="ARBA" id="ARBA00022840"/>
    </source>
</evidence>
<dbReference type="InterPro" id="IPR014729">
    <property type="entry name" value="Rossmann-like_a/b/a_fold"/>
</dbReference>
<dbReference type="Proteomes" id="UP000291072">
    <property type="component" value="Unassembled WGS sequence"/>
</dbReference>
<keyword evidence="2 6" id="KW-0819">tRNA processing</keyword>
<dbReference type="Gene3D" id="3.40.50.620">
    <property type="entry name" value="HUPs"/>
    <property type="match status" value="1"/>
</dbReference>
<dbReference type="InterPro" id="IPR012795">
    <property type="entry name" value="tRNA_Ile_lys_synt_N"/>
</dbReference>
<comment type="function">
    <text evidence="6">Ligates lysine onto the cytidine present at position 34 of the AUA codon-specific tRNA(Ile) that contains the anticodon CAU, in an ATP-dependent manner. Cytidine is converted to lysidine, thus changing the amino acid specificity of the tRNA from methionine to isoleucine.</text>
</comment>
<dbReference type="NCBIfam" id="TIGR02432">
    <property type="entry name" value="lysidine_TilS_N"/>
    <property type="match status" value="1"/>
</dbReference>
<dbReference type="GO" id="GO:0032267">
    <property type="term" value="F:tRNA(Ile)-lysidine synthase activity"/>
    <property type="evidence" value="ECO:0007669"/>
    <property type="project" value="UniProtKB-EC"/>
</dbReference>
<comment type="subcellular location">
    <subcellularLocation>
        <location evidence="6">Cytoplasm</location>
    </subcellularLocation>
</comment>
<evidence type="ECO:0000256" key="5">
    <source>
        <dbReference type="ARBA" id="ARBA00048539"/>
    </source>
</evidence>
<sequence>MKLLAVSGGPDSMVMLYKNRKKDIVVAHVNYNARPDSMNDQNIVEEFCKRFDIPVKVLTLNEKPKTNFQAWARDVRYQFFKEVYDEFSCTELLVAQHKDDFLETALMQQESGREPRYFGIKKKTSLMGMVIHRPYIDKYWKNDMLELCKIYNIPFAIDSSNEKPVYTRNKKRIELAELSLKAKKQRLSWFKMANRILIKKHLKVMSYYKMWKRSEFSIKKFEILHYPNEILFEFLHEYGENIKITSDKITSIIDFIQSPNGKAEYKISSNQYIKKENKHLSIITK</sequence>
<comment type="catalytic activity">
    <reaction evidence="5 6">
        <text>cytidine(34) in tRNA(Ile2) + L-lysine + ATP = lysidine(34) in tRNA(Ile2) + AMP + diphosphate + H(+)</text>
        <dbReference type="Rhea" id="RHEA:43744"/>
        <dbReference type="Rhea" id="RHEA-COMP:10625"/>
        <dbReference type="Rhea" id="RHEA-COMP:10670"/>
        <dbReference type="ChEBI" id="CHEBI:15378"/>
        <dbReference type="ChEBI" id="CHEBI:30616"/>
        <dbReference type="ChEBI" id="CHEBI:32551"/>
        <dbReference type="ChEBI" id="CHEBI:33019"/>
        <dbReference type="ChEBI" id="CHEBI:82748"/>
        <dbReference type="ChEBI" id="CHEBI:83665"/>
        <dbReference type="ChEBI" id="CHEBI:456215"/>
        <dbReference type="EC" id="6.3.4.19"/>
    </reaction>
</comment>
<keyword evidence="1 6" id="KW-0436">Ligase</keyword>
<evidence type="ECO:0000256" key="6">
    <source>
        <dbReference type="HAMAP-Rule" id="MF_01161"/>
    </source>
</evidence>
<evidence type="ECO:0000256" key="2">
    <source>
        <dbReference type="ARBA" id="ARBA00022694"/>
    </source>
</evidence>
<comment type="caution">
    <text evidence="8">The sequence shown here is derived from an EMBL/GenBank/DDBJ whole genome shotgun (WGS) entry which is preliminary data.</text>
</comment>
<proteinExistence type="inferred from homology"/>
<dbReference type="Pfam" id="PF01171">
    <property type="entry name" value="ATP_bind_3"/>
    <property type="match status" value="1"/>
</dbReference>
<dbReference type="PANTHER" id="PTHR43033:SF1">
    <property type="entry name" value="TRNA(ILE)-LYSIDINE SYNTHASE-RELATED"/>
    <property type="match status" value="1"/>
</dbReference>
<reference evidence="8 9" key="1">
    <citation type="submission" date="2018-02" db="EMBL/GenBank/DDBJ databases">
        <title>Mycoplasma marinum and Mycoplasma todarodis sp. nov., moderately halophilic and psychrotolerant mycoplasmas isolated from cephalopods.</title>
        <authorList>
            <person name="Viver T."/>
        </authorList>
    </citation>
    <scope>NUCLEOTIDE SEQUENCE [LARGE SCALE GENOMIC DNA]</scope>
    <source>
        <strain evidence="8 9">5H</strain>
    </source>
</reference>
<feature type="binding site" evidence="6">
    <location>
        <begin position="7"/>
        <end position="12"/>
    </location>
    <ligand>
        <name>ATP</name>
        <dbReference type="ChEBI" id="CHEBI:30616"/>
    </ligand>
</feature>
<dbReference type="HAMAP" id="MF_01161">
    <property type="entry name" value="tRNA_Ile_lys_synt"/>
    <property type="match status" value="1"/>
</dbReference>
<evidence type="ECO:0000313" key="9">
    <source>
        <dbReference type="Proteomes" id="UP000291072"/>
    </source>
</evidence>
<evidence type="ECO:0000259" key="7">
    <source>
        <dbReference type="Pfam" id="PF01171"/>
    </source>
</evidence>
<dbReference type="GO" id="GO:0006400">
    <property type="term" value="P:tRNA modification"/>
    <property type="evidence" value="ECO:0007669"/>
    <property type="project" value="UniProtKB-UniRule"/>
</dbReference>
<dbReference type="GO" id="GO:0005737">
    <property type="term" value="C:cytoplasm"/>
    <property type="evidence" value="ECO:0007669"/>
    <property type="project" value="UniProtKB-SubCell"/>
</dbReference>
<keyword evidence="6" id="KW-0963">Cytoplasm</keyword>
<dbReference type="EMBL" id="PSZP01000025">
    <property type="protein sequence ID" value="TCG10700.1"/>
    <property type="molecule type" value="Genomic_DNA"/>
</dbReference>
<keyword evidence="4 6" id="KW-0067">ATP-binding</keyword>
<keyword evidence="3 6" id="KW-0547">Nucleotide-binding</keyword>
<evidence type="ECO:0000256" key="3">
    <source>
        <dbReference type="ARBA" id="ARBA00022741"/>
    </source>
</evidence>
<dbReference type="OrthoDB" id="9807403at2"/>
<keyword evidence="9" id="KW-1185">Reference proteome</keyword>
<name>A0A4R0XQR6_9MOLU</name>
<dbReference type="InterPro" id="IPR011063">
    <property type="entry name" value="TilS/TtcA_N"/>
</dbReference>
<dbReference type="SUPFAM" id="SSF52402">
    <property type="entry name" value="Adenine nucleotide alpha hydrolases-like"/>
    <property type="match status" value="1"/>
</dbReference>
<comment type="domain">
    <text evidence="6">The N-terminal region contains the highly conserved SGGXDS motif, predicted to be a P-loop motif involved in ATP binding.</text>
</comment>
<dbReference type="PANTHER" id="PTHR43033">
    <property type="entry name" value="TRNA(ILE)-LYSIDINE SYNTHASE-RELATED"/>
    <property type="match status" value="1"/>
</dbReference>
<gene>
    <name evidence="6 8" type="primary">tilS</name>
    <name evidence="8" type="ORF">C4B25_03250</name>
</gene>
<organism evidence="8 9">
    <name type="scientific">Mycoplasma todarodis</name>
    <dbReference type="NCBI Taxonomy" id="1937191"/>
    <lineage>
        <taxon>Bacteria</taxon>
        <taxon>Bacillati</taxon>
        <taxon>Mycoplasmatota</taxon>
        <taxon>Mollicutes</taxon>
        <taxon>Mycoplasmataceae</taxon>
        <taxon>Mycoplasma</taxon>
    </lineage>
</organism>
<dbReference type="CDD" id="cd01992">
    <property type="entry name" value="TilS_N"/>
    <property type="match status" value="1"/>
</dbReference>
<evidence type="ECO:0000256" key="1">
    <source>
        <dbReference type="ARBA" id="ARBA00022598"/>
    </source>
</evidence>
<dbReference type="RefSeq" id="WP_131613615.1">
    <property type="nucleotide sequence ID" value="NZ_PSZP01000025.1"/>
</dbReference>
<comment type="similarity">
    <text evidence="6">Belongs to the tRNA(Ile)-lysidine synthase family.</text>
</comment>
<dbReference type="EC" id="6.3.4.19" evidence="6"/>
<protein>
    <recommendedName>
        <fullName evidence="6">tRNA(Ile)-lysidine synthase</fullName>
        <ecNumber evidence="6">6.3.4.19</ecNumber>
    </recommendedName>
    <alternativeName>
        <fullName evidence="6">tRNA(Ile)-2-lysyl-cytidine synthase</fullName>
    </alternativeName>
    <alternativeName>
        <fullName evidence="6">tRNA(Ile)-lysidine synthetase</fullName>
    </alternativeName>
</protein>
<dbReference type="GO" id="GO:0005524">
    <property type="term" value="F:ATP binding"/>
    <property type="evidence" value="ECO:0007669"/>
    <property type="project" value="UniProtKB-UniRule"/>
</dbReference>
<feature type="domain" description="tRNA(Ile)-lysidine/2-thiocytidine synthase N-terminal" evidence="7">
    <location>
        <begin position="3"/>
        <end position="172"/>
    </location>
</feature>